<evidence type="ECO:0000256" key="3">
    <source>
        <dbReference type="ARBA" id="ARBA00022833"/>
    </source>
</evidence>
<dbReference type="InterPro" id="IPR007219">
    <property type="entry name" value="XnlR_reg_dom"/>
</dbReference>
<accession>A0AA39LCE8</accession>
<dbReference type="Pfam" id="PF04082">
    <property type="entry name" value="Fungal_trans"/>
    <property type="match status" value="1"/>
</dbReference>
<feature type="domain" description="Zn(2)-C6 fungal-type" evidence="9">
    <location>
        <begin position="18"/>
        <end position="48"/>
    </location>
</feature>
<keyword evidence="3" id="KW-0862">Zinc</keyword>
<comment type="caution">
    <text evidence="10">The sequence shown here is derived from an EMBL/GenBank/DDBJ whole genome shotgun (WGS) entry which is preliminary data.</text>
</comment>
<dbReference type="GO" id="GO:0000981">
    <property type="term" value="F:DNA-binding transcription factor activity, RNA polymerase II-specific"/>
    <property type="evidence" value="ECO:0007669"/>
    <property type="project" value="InterPro"/>
</dbReference>
<evidence type="ECO:0000256" key="5">
    <source>
        <dbReference type="ARBA" id="ARBA00023125"/>
    </source>
</evidence>
<evidence type="ECO:0000256" key="1">
    <source>
        <dbReference type="ARBA" id="ARBA00004123"/>
    </source>
</evidence>
<dbReference type="GO" id="GO:0008270">
    <property type="term" value="F:zinc ion binding"/>
    <property type="evidence" value="ECO:0007669"/>
    <property type="project" value="InterPro"/>
</dbReference>
<keyword evidence="7" id="KW-0539">Nucleus</keyword>
<dbReference type="SMART" id="SM00906">
    <property type="entry name" value="Fungal_trans"/>
    <property type="match status" value="1"/>
</dbReference>
<keyword evidence="2" id="KW-0479">Metal-binding</keyword>
<dbReference type="SUPFAM" id="SSF57701">
    <property type="entry name" value="Zn2/Cys6 DNA-binding domain"/>
    <property type="match status" value="1"/>
</dbReference>
<reference evidence="10" key="1">
    <citation type="submission" date="2022-10" db="EMBL/GenBank/DDBJ databases">
        <title>Determination and structural analysis of whole genome sequence of Sarocladium strictum F4-1.</title>
        <authorList>
            <person name="Hu L."/>
            <person name="Jiang Y."/>
        </authorList>
    </citation>
    <scope>NUCLEOTIDE SEQUENCE</scope>
    <source>
        <strain evidence="10">F4-1</strain>
    </source>
</reference>
<sequence>MSPLPAASVKATKKSAFSCEPCRKRKVKCGGEQPVCKRCASRNDACIYKLNPTLSYTQRLEERIKELEDQVTVLVTSSASGTASASSHSSPSVTTGHDSQSHSRRDIAEQGAAWSFKGLKVDDKGAITYHGATSFFHLPSERDNFAVEDVNTPVDSDCQRRERLVSNAWEQRALENLSDIPEPYQYLLNVHWYWTHPLFHFIYRPAFTRDMNSSGPYYSYALLNAVLSHSVRWGQSDPAMRRVLEQYYGGGQMFGKIARNLVFDEISRGVCSIPTIQSLLLLSAQECGFGNSTQAWSYSGLALRLMDHMGILLDGHRFPGSVHLSDEDVEIRHRLYWSCYIWDKMISLYLGRSPSMQHTSASPQPVILDDSAENDLWTPFGASHSIDWKYPPTTSHSASCFTSMCRLALIFNDILVHMYDPLMQNTQTEMQECLHTQEAALQQWWDQLPPFLRIDPLALPHLAPPAHIVTTNCLFHTFRILLYRPMLTANDGAVAQDQHSRHAYLVECATSATAIIAMFDLFCHTFGPDHCVLPIVYSVYISASIFLMQVQAAPEDRSALRRLEFSIQCLNRVEAMSPIISSGLALLNKKLATLQGHHPASQGGTHAIRTANLVPNQLSEAETHSPAPITPPHPMGPNALDPMFQSPWTDNFGADPTVMDQAFFDNISSLSPITARLGTIAHVNDFDHVRPAG</sequence>
<dbReference type="InterPro" id="IPR036864">
    <property type="entry name" value="Zn2-C6_fun-type_DNA-bd_sf"/>
</dbReference>
<feature type="region of interest" description="Disordered" evidence="8">
    <location>
        <begin position="78"/>
        <end position="104"/>
    </location>
</feature>
<comment type="subcellular location">
    <subcellularLocation>
        <location evidence="1">Nucleus</location>
    </subcellularLocation>
</comment>
<dbReference type="PANTHER" id="PTHR31313:SF85">
    <property type="entry name" value="ZN(II)2CYS6 TRANSCRIPTION FACTOR (EUROFUNG)"/>
    <property type="match status" value="1"/>
</dbReference>
<dbReference type="GO" id="GO:0005634">
    <property type="term" value="C:nucleus"/>
    <property type="evidence" value="ECO:0007669"/>
    <property type="project" value="UniProtKB-SubCell"/>
</dbReference>
<keyword evidence="11" id="KW-1185">Reference proteome</keyword>
<evidence type="ECO:0000256" key="6">
    <source>
        <dbReference type="ARBA" id="ARBA00023163"/>
    </source>
</evidence>
<dbReference type="Proteomes" id="UP001175261">
    <property type="component" value="Unassembled WGS sequence"/>
</dbReference>
<dbReference type="GO" id="GO:0006351">
    <property type="term" value="P:DNA-templated transcription"/>
    <property type="evidence" value="ECO:0007669"/>
    <property type="project" value="InterPro"/>
</dbReference>
<dbReference type="PROSITE" id="PS00463">
    <property type="entry name" value="ZN2_CY6_FUNGAL_1"/>
    <property type="match status" value="1"/>
</dbReference>
<dbReference type="PANTHER" id="PTHR31313">
    <property type="entry name" value="TY1 ENHANCER ACTIVATOR"/>
    <property type="match status" value="1"/>
</dbReference>
<evidence type="ECO:0000313" key="10">
    <source>
        <dbReference type="EMBL" id="KAK0391864.1"/>
    </source>
</evidence>
<dbReference type="PROSITE" id="PS50048">
    <property type="entry name" value="ZN2_CY6_FUNGAL_2"/>
    <property type="match status" value="1"/>
</dbReference>
<dbReference type="GO" id="GO:0003677">
    <property type="term" value="F:DNA binding"/>
    <property type="evidence" value="ECO:0007669"/>
    <property type="project" value="UniProtKB-KW"/>
</dbReference>
<evidence type="ECO:0000313" key="11">
    <source>
        <dbReference type="Proteomes" id="UP001175261"/>
    </source>
</evidence>
<dbReference type="Pfam" id="PF00172">
    <property type="entry name" value="Zn_clus"/>
    <property type="match status" value="1"/>
</dbReference>
<dbReference type="InterPro" id="IPR001138">
    <property type="entry name" value="Zn2Cys6_DnaBD"/>
</dbReference>
<dbReference type="CDD" id="cd12148">
    <property type="entry name" value="fungal_TF_MHR"/>
    <property type="match status" value="1"/>
</dbReference>
<evidence type="ECO:0000256" key="2">
    <source>
        <dbReference type="ARBA" id="ARBA00022723"/>
    </source>
</evidence>
<evidence type="ECO:0000259" key="9">
    <source>
        <dbReference type="PROSITE" id="PS50048"/>
    </source>
</evidence>
<dbReference type="Gene3D" id="4.10.240.10">
    <property type="entry name" value="Zn(2)-C6 fungal-type DNA-binding domain"/>
    <property type="match status" value="1"/>
</dbReference>
<gene>
    <name evidence="10" type="ORF">NLU13_1362</name>
</gene>
<feature type="compositionally biased region" description="Low complexity" evidence="8">
    <location>
        <begin position="78"/>
        <end position="95"/>
    </location>
</feature>
<dbReference type="EMBL" id="JAPDFR010000001">
    <property type="protein sequence ID" value="KAK0391864.1"/>
    <property type="molecule type" value="Genomic_DNA"/>
</dbReference>
<name>A0AA39LCE8_SARSR</name>
<protein>
    <recommendedName>
        <fullName evidence="9">Zn(2)-C6 fungal-type domain-containing protein</fullName>
    </recommendedName>
</protein>
<dbReference type="SMART" id="SM00066">
    <property type="entry name" value="GAL4"/>
    <property type="match status" value="1"/>
</dbReference>
<dbReference type="InterPro" id="IPR051615">
    <property type="entry name" value="Transcr_Regulatory_Elem"/>
</dbReference>
<dbReference type="CDD" id="cd00067">
    <property type="entry name" value="GAL4"/>
    <property type="match status" value="1"/>
</dbReference>
<keyword evidence="4" id="KW-0805">Transcription regulation</keyword>
<dbReference type="AlphaFoldDB" id="A0AA39LCE8"/>
<evidence type="ECO:0000256" key="7">
    <source>
        <dbReference type="ARBA" id="ARBA00023242"/>
    </source>
</evidence>
<feature type="region of interest" description="Disordered" evidence="8">
    <location>
        <begin position="619"/>
        <end position="647"/>
    </location>
</feature>
<evidence type="ECO:0000256" key="4">
    <source>
        <dbReference type="ARBA" id="ARBA00023015"/>
    </source>
</evidence>
<keyword evidence="5" id="KW-0238">DNA-binding</keyword>
<proteinExistence type="predicted"/>
<organism evidence="10 11">
    <name type="scientific">Sarocladium strictum</name>
    <name type="common">Black bundle disease fungus</name>
    <name type="synonym">Acremonium strictum</name>
    <dbReference type="NCBI Taxonomy" id="5046"/>
    <lineage>
        <taxon>Eukaryota</taxon>
        <taxon>Fungi</taxon>
        <taxon>Dikarya</taxon>
        <taxon>Ascomycota</taxon>
        <taxon>Pezizomycotina</taxon>
        <taxon>Sordariomycetes</taxon>
        <taxon>Hypocreomycetidae</taxon>
        <taxon>Hypocreales</taxon>
        <taxon>Sarocladiaceae</taxon>
        <taxon>Sarocladium</taxon>
    </lineage>
</organism>
<keyword evidence="6" id="KW-0804">Transcription</keyword>
<evidence type="ECO:0000256" key="8">
    <source>
        <dbReference type="SAM" id="MobiDB-lite"/>
    </source>
</evidence>